<accession>A0A1B6D4W7</accession>
<sequence length="619" mass="72041">MEENGRCPSHTIPKLIMKNKRLTTGLPLIMVKGKPKSIKKMNKMELFKFTKFMMECCKRNGIRKDFHTSGAPKWWPEKLLCIFPLQRTNTQLLIIDDLINIIESCYKYHNCKFLIEFSEKLSFLPDLRYKLDDENVCLYTQNNYFLGTFKLSNFVYDGKNNKKAELFSKKHPKPKYTKKRKSNECLICKTNIDSCEHEKSKRVKLYDLPEIEENNYLNKDLFLNMFGIKDINKEANHSNGRLIVSKKELLKKIRVLPFSSKKFQQILSSSGLAFDPEKEKRLSERNALALVARRSGSDDNISEYFGKRTTFQEKNSSWIHIYKWPKRSHCPRQLDRGSSLRPCFVVMKKLSKEEIVYHSFKTFEVSLEKENTLEPTTTLGACICKNTKLNSAKLNNIQIECCDKHLNKLPELKRVLYPNKQFLCLNTASKYIQLNALSFSNFKENNGNNKNKCSEMSRSSLTSSKGIYLGSSLRPCYVVMKKLSEEEIMYHSCKTSEVSLKNINTLERTTTFGACICKNTKLNSAELNNIQTECFDINPKKSPELKHVLYPNKLFLHLNIANKYIQQNAQEVEINFLNLDESNSNKENKFSSKLLNNLHLEPSNKRIVFECNYLVKINK</sequence>
<name>A0A1B6D4W7_9HEMI</name>
<reference evidence="1" key="1">
    <citation type="submission" date="2015-12" db="EMBL/GenBank/DDBJ databases">
        <title>De novo transcriptome assembly of four potential Pierce s Disease insect vectors from Arizona vineyards.</title>
        <authorList>
            <person name="Tassone E.E."/>
        </authorList>
    </citation>
    <scope>NUCLEOTIDE SEQUENCE</scope>
</reference>
<gene>
    <name evidence="1" type="ORF">g.9553</name>
</gene>
<dbReference type="AlphaFoldDB" id="A0A1B6D4W7"/>
<proteinExistence type="predicted"/>
<evidence type="ECO:0008006" key="2">
    <source>
        <dbReference type="Google" id="ProtNLM"/>
    </source>
</evidence>
<evidence type="ECO:0000313" key="1">
    <source>
        <dbReference type="EMBL" id="JAS20693.1"/>
    </source>
</evidence>
<organism evidence="1">
    <name type="scientific">Clastoptera arizonana</name>
    <name type="common">Arizona spittle bug</name>
    <dbReference type="NCBI Taxonomy" id="38151"/>
    <lineage>
        <taxon>Eukaryota</taxon>
        <taxon>Metazoa</taxon>
        <taxon>Ecdysozoa</taxon>
        <taxon>Arthropoda</taxon>
        <taxon>Hexapoda</taxon>
        <taxon>Insecta</taxon>
        <taxon>Pterygota</taxon>
        <taxon>Neoptera</taxon>
        <taxon>Paraneoptera</taxon>
        <taxon>Hemiptera</taxon>
        <taxon>Auchenorrhyncha</taxon>
        <taxon>Cercopoidea</taxon>
        <taxon>Clastopteridae</taxon>
        <taxon>Clastoptera</taxon>
    </lineage>
</organism>
<dbReference type="EMBL" id="GEDC01016605">
    <property type="protein sequence ID" value="JAS20693.1"/>
    <property type="molecule type" value="Transcribed_RNA"/>
</dbReference>
<protein>
    <recommendedName>
        <fullName evidence="2">Nuclear respiratory factor 1 NLS/DNA-binding dimerisation domain-containing protein</fullName>
    </recommendedName>
</protein>